<keyword evidence="2" id="KW-0732">Signal</keyword>
<name>A0ABR4HS17_9EURO</name>
<evidence type="ECO:0000313" key="3">
    <source>
        <dbReference type="EMBL" id="KAL2818285.1"/>
    </source>
</evidence>
<evidence type="ECO:0000256" key="2">
    <source>
        <dbReference type="SAM" id="SignalP"/>
    </source>
</evidence>
<gene>
    <name evidence="3" type="ORF">BJX63DRAFT_69251</name>
</gene>
<feature type="compositionally biased region" description="Polar residues" evidence="1">
    <location>
        <begin position="106"/>
        <end position="115"/>
    </location>
</feature>
<sequence length="135" mass="15008">MCRAWEVCVMLFFYFWRGFVSASPSFGRQPLSCVETSNASPLWDWVPREAFSSSLPPLDYAQSGGSCLARAVIQETRLMTFVVFKPRETKKAAKFPQPKQQAAIGQPTTDRPGSASTVRITSKAQSQKFSCCVTL</sequence>
<keyword evidence="4" id="KW-1185">Reference proteome</keyword>
<feature type="signal peptide" evidence="2">
    <location>
        <begin position="1"/>
        <end position="22"/>
    </location>
</feature>
<accession>A0ABR4HS17</accession>
<organism evidence="3 4">
    <name type="scientific">Aspergillus granulosus</name>
    <dbReference type="NCBI Taxonomy" id="176169"/>
    <lineage>
        <taxon>Eukaryota</taxon>
        <taxon>Fungi</taxon>
        <taxon>Dikarya</taxon>
        <taxon>Ascomycota</taxon>
        <taxon>Pezizomycotina</taxon>
        <taxon>Eurotiomycetes</taxon>
        <taxon>Eurotiomycetidae</taxon>
        <taxon>Eurotiales</taxon>
        <taxon>Aspergillaceae</taxon>
        <taxon>Aspergillus</taxon>
        <taxon>Aspergillus subgen. Nidulantes</taxon>
    </lineage>
</organism>
<evidence type="ECO:0000313" key="4">
    <source>
        <dbReference type="Proteomes" id="UP001610334"/>
    </source>
</evidence>
<comment type="caution">
    <text evidence="3">The sequence shown here is derived from an EMBL/GenBank/DDBJ whole genome shotgun (WGS) entry which is preliminary data.</text>
</comment>
<feature type="region of interest" description="Disordered" evidence="1">
    <location>
        <begin position="91"/>
        <end position="115"/>
    </location>
</feature>
<feature type="compositionally biased region" description="Low complexity" evidence="1">
    <location>
        <begin position="94"/>
        <end position="103"/>
    </location>
</feature>
<reference evidence="3 4" key="1">
    <citation type="submission" date="2024-07" db="EMBL/GenBank/DDBJ databases">
        <title>Section-level genome sequencing and comparative genomics of Aspergillus sections Usti and Cavernicolus.</title>
        <authorList>
            <consortium name="Lawrence Berkeley National Laboratory"/>
            <person name="Nybo J.L."/>
            <person name="Vesth T.C."/>
            <person name="Theobald S."/>
            <person name="Frisvad J.C."/>
            <person name="Larsen T.O."/>
            <person name="Kjaerboelling I."/>
            <person name="Rothschild-Mancinelli K."/>
            <person name="Lyhne E.K."/>
            <person name="Kogle M.E."/>
            <person name="Barry K."/>
            <person name="Clum A."/>
            <person name="Na H."/>
            <person name="Ledsgaard L."/>
            <person name="Lin J."/>
            <person name="Lipzen A."/>
            <person name="Kuo A."/>
            <person name="Riley R."/>
            <person name="Mondo S."/>
            <person name="Labutti K."/>
            <person name="Haridas S."/>
            <person name="Pangalinan J."/>
            <person name="Salamov A.A."/>
            <person name="Simmons B.A."/>
            <person name="Magnuson J.K."/>
            <person name="Chen J."/>
            <person name="Drula E."/>
            <person name="Henrissat B."/>
            <person name="Wiebenga A."/>
            <person name="Lubbers R.J."/>
            <person name="Gomes A.C."/>
            <person name="Makela M.R."/>
            <person name="Stajich J."/>
            <person name="Grigoriev I.V."/>
            <person name="Mortensen U.H."/>
            <person name="De Vries R.P."/>
            <person name="Baker S.E."/>
            <person name="Andersen M.R."/>
        </authorList>
    </citation>
    <scope>NUCLEOTIDE SEQUENCE [LARGE SCALE GENOMIC DNA]</scope>
    <source>
        <strain evidence="3 4">CBS 588.65</strain>
    </source>
</reference>
<dbReference type="EMBL" id="JBFXLT010000014">
    <property type="protein sequence ID" value="KAL2818285.1"/>
    <property type="molecule type" value="Genomic_DNA"/>
</dbReference>
<evidence type="ECO:0008006" key="5">
    <source>
        <dbReference type="Google" id="ProtNLM"/>
    </source>
</evidence>
<dbReference type="Proteomes" id="UP001610334">
    <property type="component" value="Unassembled WGS sequence"/>
</dbReference>
<protein>
    <recommendedName>
        <fullName evidence="5">Secreted protein</fullName>
    </recommendedName>
</protein>
<evidence type="ECO:0000256" key="1">
    <source>
        <dbReference type="SAM" id="MobiDB-lite"/>
    </source>
</evidence>
<proteinExistence type="predicted"/>
<feature type="chain" id="PRO_5046106891" description="Secreted protein" evidence="2">
    <location>
        <begin position="23"/>
        <end position="135"/>
    </location>
</feature>